<gene>
    <name evidence="3" type="ORF">ACFSSE_08495</name>
</gene>
<evidence type="ECO:0000313" key="3">
    <source>
        <dbReference type="EMBL" id="MFD2731744.1"/>
    </source>
</evidence>
<dbReference type="EMBL" id="JBHULV010000025">
    <property type="protein sequence ID" value="MFD2731744.1"/>
    <property type="molecule type" value="Genomic_DNA"/>
</dbReference>
<comment type="caution">
    <text evidence="3">The sequence shown here is derived from an EMBL/GenBank/DDBJ whole genome shotgun (WGS) entry which is preliminary data.</text>
</comment>
<accession>A0ABW5TS88</accession>
<keyword evidence="4" id="KW-1185">Reference proteome</keyword>
<dbReference type="Gene3D" id="3.40.50.300">
    <property type="entry name" value="P-loop containing nucleotide triphosphate hydrolases"/>
    <property type="match status" value="1"/>
</dbReference>
<dbReference type="PANTHER" id="PTHR32309:SF13">
    <property type="entry name" value="FERRIC ENTEROBACTIN TRANSPORT PROTEIN FEPE"/>
    <property type="match status" value="1"/>
</dbReference>
<feature type="transmembrane region" description="Helical" evidence="2">
    <location>
        <begin position="12"/>
        <end position="33"/>
    </location>
</feature>
<reference evidence="4" key="1">
    <citation type="journal article" date="2019" name="Int. J. Syst. Evol. Microbiol.">
        <title>The Global Catalogue of Microorganisms (GCM) 10K type strain sequencing project: providing services to taxonomists for standard genome sequencing and annotation.</title>
        <authorList>
            <consortium name="The Broad Institute Genomics Platform"/>
            <consortium name="The Broad Institute Genome Sequencing Center for Infectious Disease"/>
            <person name="Wu L."/>
            <person name="Ma J."/>
        </authorList>
    </citation>
    <scope>NUCLEOTIDE SEQUENCE [LARGE SCALE GENOMIC DNA]</scope>
    <source>
        <strain evidence="4">KCTC 42456</strain>
    </source>
</reference>
<keyword evidence="1" id="KW-0175">Coiled coil</keyword>
<evidence type="ECO:0000256" key="1">
    <source>
        <dbReference type="SAM" id="Coils"/>
    </source>
</evidence>
<evidence type="ECO:0000256" key="2">
    <source>
        <dbReference type="SAM" id="Phobius"/>
    </source>
</evidence>
<dbReference type="InterPro" id="IPR050445">
    <property type="entry name" value="Bact_polysacc_biosynth/exp"/>
</dbReference>
<keyword evidence="2" id="KW-0472">Membrane</keyword>
<evidence type="ECO:0000313" key="4">
    <source>
        <dbReference type="Proteomes" id="UP001597546"/>
    </source>
</evidence>
<dbReference type="RefSeq" id="WP_379042062.1">
    <property type="nucleotide sequence ID" value="NZ_JBHSKW010000019.1"/>
</dbReference>
<proteinExistence type="predicted"/>
<feature type="coiled-coil region" evidence="1">
    <location>
        <begin position="257"/>
        <end position="317"/>
    </location>
</feature>
<sequence>MEELKKFYNLLYRFRFIVIAVPLVTIIIAYFLVRNLADQYVAEGQIATGIVDETQILTNNADKQESSVIREFSNLIEIMKLQKIINLVSYQLIIHDLTEEKPFRELSPMIKDLAEVDRRKVLNNFKRKFANRETLNSFNAEDKELYEILESMNYNSDFILENLNADRLETSDFISVKFVSENPELSAFVVNTECKEFVSYYTAILKENQTKAVKFLSDRSKEKSDTLNKNVAALKSYKIKNRIINLLEQSRKMYELSAEYERRKQDAEKSIIALKGAIANIDKQFDPNQRRYFEASLAKINQDLVQSKKELSLLTEKYIQSGFEEQYLESIDSLKEVINKQIITASSKYIDNPLVQKQNLITQKLNLQIEYDIARYSLSSLKRELSDMNNRFDKLVPHEAVIQSLERKIDIASREYLDVLEKYNSASLEASLSSRLRQVQIANPGTEQPSKKMLLIILSGIISFIFCLLIFFIIFYFDNKIGTPRELAQITEIPVLGKINRVNSASLALKEIWSNLNSNPEMQELKKQLRSARYEISREMVHKASNTKGQVLNITSMNDSEGKTLLVACIAYSYVVIGKKVLLIDGNFEHPSITENSNSKFFIEDYLKTGNLGSSEFSAGIMVMGNRGEDKSLFEIEDEEVVKQRFDQLRNEFDIILIETPSLETLSKAKEWNLISDKVMGVFEANQSLSASKKQHINYLKSLNGSFIGWVINKVSIDTNNNKLAGNFNANLIE</sequence>
<dbReference type="SUPFAM" id="SSF52540">
    <property type="entry name" value="P-loop containing nucleoside triphosphate hydrolases"/>
    <property type="match status" value="1"/>
</dbReference>
<protein>
    <submittedName>
        <fullName evidence="3">Exopolysaccharide transport family protein</fullName>
    </submittedName>
</protein>
<organism evidence="3 4">
    <name type="scientific">Pedobacter alpinus</name>
    <dbReference type="NCBI Taxonomy" id="1590643"/>
    <lineage>
        <taxon>Bacteria</taxon>
        <taxon>Pseudomonadati</taxon>
        <taxon>Bacteroidota</taxon>
        <taxon>Sphingobacteriia</taxon>
        <taxon>Sphingobacteriales</taxon>
        <taxon>Sphingobacteriaceae</taxon>
        <taxon>Pedobacter</taxon>
    </lineage>
</organism>
<dbReference type="Proteomes" id="UP001597546">
    <property type="component" value="Unassembled WGS sequence"/>
</dbReference>
<dbReference type="InterPro" id="IPR027417">
    <property type="entry name" value="P-loop_NTPase"/>
</dbReference>
<keyword evidence="2" id="KW-1133">Transmembrane helix</keyword>
<feature type="transmembrane region" description="Helical" evidence="2">
    <location>
        <begin position="453"/>
        <end position="477"/>
    </location>
</feature>
<dbReference type="PANTHER" id="PTHR32309">
    <property type="entry name" value="TYROSINE-PROTEIN KINASE"/>
    <property type="match status" value="1"/>
</dbReference>
<name>A0ABW5TS88_9SPHI</name>
<keyword evidence="2" id="KW-0812">Transmembrane</keyword>